<proteinExistence type="predicted"/>
<evidence type="ECO:0000313" key="3">
    <source>
        <dbReference type="Proteomes" id="UP000654370"/>
    </source>
</evidence>
<sequence>MMKKRKNSLLPMYQLPATATKRLRLSKRATIIVGIAIFFCTTIAINYLYVYRPNLATTDYSIHDPMPDPPHPTMTNLIMVPGHAIYTGAMNEADLHQDAGWILEEFQKGGQINTFIDHIKKGIEQLQEDNKALLIMSGGETRPKAGPLSEAQSYWEIAQHYLSNSKDLIERVATEEHARDSFENLLFSICRFYELTGNYPESITIVGFEFKKERFIKVHRAAARYPLDRFQYIGIDPANANINISKGESENSLGPFEHDIYGCHGGLWQKKLNRNPYRRQHAYRQTCPALAPLIGYCPVDKAQIFTGTLPW</sequence>
<dbReference type="PANTHER" id="PTHR28110">
    <property type="entry name" value="TRANSMEMBRANE PROTEIN"/>
    <property type="match status" value="1"/>
</dbReference>
<protein>
    <recommendedName>
        <fullName evidence="4">DUF218 domain-containing protein</fullName>
    </recommendedName>
</protein>
<dbReference type="Proteomes" id="UP000654370">
    <property type="component" value="Unassembled WGS sequence"/>
</dbReference>
<dbReference type="AlphaFoldDB" id="A0A8H7UHY4"/>
<evidence type="ECO:0008006" key="4">
    <source>
        <dbReference type="Google" id="ProtNLM"/>
    </source>
</evidence>
<dbReference type="OrthoDB" id="4347at2759"/>
<keyword evidence="1" id="KW-1133">Transmembrane helix</keyword>
<evidence type="ECO:0000313" key="2">
    <source>
        <dbReference type="EMBL" id="KAG2183740.1"/>
    </source>
</evidence>
<comment type="caution">
    <text evidence="2">The sequence shown here is derived from an EMBL/GenBank/DDBJ whole genome shotgun (WGS) entry which is preliminary data.</text>
</comment>
<keyword evidence="1" id="KW-0812">Transmembrane</keyword>
<dbReference type="EMBL" id="JAEPQZ010000003">
    <property type="protein sequence ID" value="KAG2183740.1"/>
    <property type="molecule type" value="Genomic_DNA"/>
</dbReference>
<accession>A0A8H7UHY4</accession>
<evidence type="ECO:0000256" key="1">
    <source>
        <dbReference type="SAM" id="Phobius"/>
    </source>
</evidence>
<dbReference type="InterPro" id="IPR055323">
    <property type="entry name" value="C57A10.07/YOR238W"/>
</dbReference>
<keyword evidence="3" id="KW-1185">Reference proteome</keyword>
<dbReference type="PANTHER" id="PTHR28110:SF1">
    <property type="entry name" value="TRANSMEMBRANE PROTEIN"/>
    <property type="match status" value="1"/>
</dbReference>
<gene>
    <name evidence="2" type="ORF">INT43_006751</name>
</gene>
<reference evidence="2" key="1">
    <citation type="submission" date="2020-12" db="EMBL/GenBank/DDBJ databases">
        <title>Metabolic potential, ecology and presence of endohyphal bacteria is reflected in genomic diversity of Mucoromycotina.</title>
        <authorList>
            <person name="Muszewska A."/>
            <person name="Okrasinska A."/>
            <person name="Steczkiewicz K."/>
            <person name="Drgas O."/>
            <person name="Orlowska M."/>
            <person name="Perlinska-Lenart U."/>
            <person name="Aleksandrzak-Piekarczyk T."/>
            <person name="Szatraj K."/>
            <person name="Zielenkiewicz U."/>
            <person name="Pilsyk S."/>
            <person name="Malc E."/>
            <person name="Mieczkowski P."/>
            <person name="Kruszewska J.S."/>
            <person name="Biernat P."/>
            <person name="Pawlowska J."/>
        </authorList>
    </citation>
    <scope>NUCLEOTIDE SEQUENCE</scope>
    <source>
        <strain evidence="2">WA0000067209</strain>
    </source>
</reference>
<feature type="transmembrane region" description="Helical" evidence="1">
    <location>
        <begin position="29"/>
        <end position="49"/>
    </location>
</feature>
<keyword evidence="1" id="KW-0472">Membrane</keyword>
<organism evidence="2 3">
    <name type="scientific">Mortierella isabellina</name>
    <name type="common">Filamentous fungus</name>
    <name type="synonym">Umbelopsis isabellina</name>
    <dbReference type="NCBI Taxonomy" id="91625"/>
    <lineage>
        <taxon>Eukaryota</taxon>
        <taxon>Fungi</taxon>
        <taxon>Fungi incertae sedis</taxon>
        <taxon>Mucoromycota</taxon>
        <taxon>Mucoromycotina</taxon>
        <taxon>Umbelopsidomycetes</taxon>
        <taxon>Umbelopsidales</taxon>
        <taxon>Umbelopsidaceae</taxon>
        <taxon>Umbelopsis</taxon>
    </lineage>
</organism>
<name>A0A8H7UHY4_MORIS</name>
<dbReference type="GO" id="GO:0005737">
    <property type="term" value="C:cytoplasm"/>
    <property type="evidence" value="ECO:0007669"/>
    <property type="project" value="TreeGrafter"/>
</dbReference>